<feature type="region of interest" description="Disordered" evidence="5">
    <location>
        <begin position="193"/>
        <end position="244"/>
    </location>
</feature>
<comment type="caution">
    <text evidence="8">The sequence shown here is derived from an EMBL/GenBank/DDBJ whole genome shotgun (WGS) entry which is preliminary data.</text>
</comment>
<dbReference type="EMBL" id="MU253813">
    <property type="protein sequence ID" value="KAG9246210.1"/>
    <property type="molecule type" value="Genomic_DNA"/>
</dbReference>
<keyword evidence="4 6" id="KW-0472">Membrane</keyword>
<name>A0A9P8CGZ2_9HELO</name>
<evidence type="ECO:0000256" key="1">
    <source>
        <dbReference type="ARBA" id="ARBA00004167"/>
    </source>
</evidence>
<dbReference type="GO" id="GO:0016020">
    <property type="term" value="C:membrane"/>
    <property type="evidence" value="ECO:0007669"/>
    <property type="project" value="UniProtKB-SubCell"/>
</dbReference>
<evidence type="ECO:0000256" key="7">
    <source>
        <dbReference type="SAM" id="SignalP"/>
    </source>
</evidence>
<feature type="chain" id="PRO_5040345891" evidence="7">
    <location>
        <begin position="28"/>
        <end position="336"/>
    </location>
</feature>
<evidence type="ECO:0000313" key="8">
    <source>
        <dbReference type="EMBL" id="KAG9246210.1"/>
    </source>
</evidence>
<dbReference type="PANTHER" id="PTHR15549">
    <property type="entry name" value="PAIRED IMMUNOGLOBULIN-LIKE TYPE 2 RECEPTOR"/>
    <property type="match status" value="1"/>
</dbReference>
<evidence type="ECO:0000256" key="4">
    <source>
        <dbReference type="ARBA" id="ARBA00023136"/>
    </source>
</evidence>
<proteinExistence type="predicted"/>
<dbReference type="GO" id="GO:0071944">
    <property type="term" value="C:cell periphery"/>
    <property type="evidence" value="ECO:0007669"/>
    <property type="project" value="UniProtKB-ARBA"/>
</dbReference>
<organism evidence="8 9">
    <name type="scientific">Calycina marina</name>
    <dbReference type="NCBI Taxonomy" id="1763456"/>
    <lineage>
        <taxon>Eukaryota</taxon>
        <taxon>Fungi</taxon>
        <taxon>Dikarya</taxon>
        <taxon>Ascomycota</taxon>
        <taxon>Pezizomycotina</taxon>
        <taxon>Leotiomycetes</taxon>
        <taxon>Helotiales</taxon>
        <taxon>Pezizellaceae</taxon>
        <taxon>Calycina</taxon>
    </lineage>
</organism>
<evidence type="ECO:0000313" key="9">
    <source>
        <dbReference type="Proteomes" id="UP000887226"/>
    </source>
</evidence>
<feature type="compositionally biased region" description="Low complexity" evidence="5">
    <location>
        <begin position="222"/>
        <end position="237"/>
    </location>
</feature>
<evidence type="ECO:0000256" key="5">
    <source>
        <dbReference type="SAM" id="MobiDB-lite"/>
    </source>
</evidence>
<keyword evidence="7" id="KW-0732">Signal</keyword>
<evidence type="ECO:0000256" key="3">
    <source>
        <dbReference type="ARBA" id="ARBA00022989"/>
    </source>
</evidence>
<keyword evidence="3 6" id="KW-1133">Transmembrane helix</keyword>
<dbReference type="InterPro" id="IPR051694">
    <property type="entry name" value="Immunoregulatory_rcpt-like"/>
</dbReference>
<evidence type="ECO:0000256" key="6">
    <source>
        <dbReference type="SAM" id="Phobius"/>
    </source>
</evidence>
<feature type="transmembrane region" description="Helical" evidence="6">
    <location>
        <begin position="251"/>
        <end position="274"/>
    </location>
</feature>
<protein>
    <submittedName>
        <fullName evidence="8">Uncharacterized protein</fullName>
    </submittedName>
</protein>
<evidence type="ECO:0000256" key="2">
    <source>
        <dbReference type="ARBA" id="ARBA00022692"/>
    </source>
</evidence>
<dbReference type="AlphaFoldDB" id="A0A9P8CGZ2"/>
<reference evidence="8" key="1">
    <citation type="journal article" date="2021" name="IMA Fungus">
        <title>Genomic characterization of three marine fungi, including Emericellopsis atlantica sp. nov. with signatures of a generalist lifestyle and marine biomass degradation.</title>
        <authorList>
            <person name="Hagestad O.C."/>
            <person name="Hou L."/>
            <person name="Andersen J.H."/>
            <person name="Hansen E.H."/>
            <person name="Altermark B."/>
            <person name="Li C."/>
            <person name="Kuhnert E."/>
            <person name="Cox R.J."/>
            <person name="Crous P.W."/>
            <person name="Spatafora J.W."/>
            <person name="Lail K."/>
            <person name="Amirebrahimi M."/>
            <person name="Lipzen A."/>
            <person name="Pangilinan J."/>
            <person name="Andreopoulos W."/>
            <person name="Hayes R.D."/>
            <person name="Ng V."/>
            <person name="Grigoriev I.V."/>
            <person name="Jackson S.A."/>
            <person name="Sutton T.D.S."/>
            <person name="Dobson A.D.W."/>
            <person name="Rama T."/>
        </authorList>
    </citation>
    <scope>NUCLEOTIDE SEQUENCE</scope>
    <source>
        <strain evidence="8">TRa3180A</strain>
    </source>
</reference>
<feature type="compositionally biased region" description="Low complexity" evidence="5">
    <location>
        <begin position="193"/>
        <end position="210"/>
    </location>
</feature>
<keyword evidence="2 6" id="KW-0812">Transmembrane</keyword>
<dbReference type="OrthoDB" id="5386093at2759"/>
<feature type="signal peptide" evidence="7">
    <location>
        <begin position="1"/>
        <end position="27"/>
    </location>
</feature>
<dbReference type="Proteomes" id="UP000887226">
    <property type="component" value="Unassembled WGS sequence"/>
</dbReference>
<keyword evidence="9" id="KW-1185">Reference proteome</keyword>
<dbReference type="CDD" id="cd12087">
    <property type="entry name" value="TM_EGFR-like"/>
    <property type="match status" value="1"/>
</dbReference>
<sequence length="336" mass="35613">MMEFNIFAMPPSSILLLLSAAFRITNALPWAGPEPTIVYQADEWSPVPTQIRVDPKELFRRTNVDVAVCGWLGGDKDNPAVCPTGSSCIHDWAHGYVGCCATVGSCTAGVYTSCVDKNSLGGTTGPVVVNNGVFTCPSDSLCYKNTYPGNYFQWACGSTDQATAVETSYDGQPTDLLLQVVYTRMAFSPITLPSTTSSSPSSTAIPAITSNTGSASTTRYPNANAAGASAGSSSTTSPVEDNSGKKINGGIVAAGVVATGAFIIVLVGIVFFFLRRRKNQQEQGSPSAGGGGGGPFRRAAKYHTVQLARKRHFPVLLLTRRMTSGLMRPRIQLRHR</sequence>
<gene>
    <name evidence="8" type="ORF">BJ878DRAFT_303662</name>
</gene>
<comment type="subcellular location">
    <subcellularLocation>
        <location evidence="1">Membrane</location>
        <topology evidence="1">Single-pass membrane protein</topology>
    </subcellularLocation>
</comment>
<accession>A0A9P8CGZ2</accession>
<feature type="compositionally biased region" description="Polar residues" evidence="5">
    <location>
        <begin position="211"/>
        <end position="221"/>
    </location>
</feature>